<dbReference type="STRING" id="265719.SAMN04488509_103123"/>
<dbReference type="InterPro" id="IPR025336">
    <property type="entry name" value="SCO4226-like"/>
</dbReference>
<protein>
    <recommendedName>
        <fullName evidence="3">DUF4242 domain-containing protein</fullName>
    </recommendedName>
</protein>
<keyword evidence="2" id="KW-1185">Reference proteome</keyword>
<evidence type="ECO:0000313" key="2">
    <source>
        <dbReference type="Proteomes" id="UP000199603"/>
    </source>
</evidence>
<dbReference type="Proteomes" id="UP000199603">
    <property type="component" value="Unassembled WGS sequence"/>
</dbReference>
<accession>A0A1G6VJS7</accession>
<proteinExistence type="predicted"/>
<dbReference type="AlphaFoldDB" id="A0A1G6VJS7"/>
<name>A0A1G6VJS7_9GAMM</name>
<sequence>MHTFLIERDIAGAGDLSPADLQGIASTSCRVLDALGPGIEWLHSYVTGSRVYCVYRAENEALIRRHAELGGFPLDRIARVEGLISPASAR</sequence>
<reference evidence="1 2" key="1">
    <citation type="submission" date="2016-10" db="EMBL/GenBank/DDBJ databases">
        <authorList>
            <person name="de Groot N.N."/>
        </authorList>
    </citation>
    <scope>NUCLEOTIDE SEQUENCE [LARGE SCALE GENOMIC DNA]</scope>
    <source>
        <strain evidence="1 2">DSM 16957</strain>
    </source>
</reference>
<organism evidence="1 2">
    <name type="scientific">Aquimonas voraii</name>
    <dbReference type="NCBI Taxonomy" id="265719"/>
    <lineage>
        <taxon>Bacteria</taxon>
        <taxon>Pseudomonadati</taxon>
        <taxon>Pseudomonadota</taxon>
        <taxon>Gammaproteobacteria</taxon>
        <taxon>Lysobacterales</taxon>
        <taxon>Lysobacteraceae</taxon>
        <taxon>Aquimonas</taxon>
    </lineage>
</organism>
<dbReference type="RefSeq" id="WP_091241203.1">
    <property type="nucleotide sequence ID" value="NZ_FNAG01000003.1"/>
</dbReference>
<dbReference type="Pfam" id="PF14026">
    <property type="entry name" value="SCO4226-like"/>
    <property type="match status" value="1"/>
</dbReference>
<evidence type="ECO:0000313" key="1">
    <source>
        <dbReference type="EMBL" id="SDD53809.1"/>
    </source>
</evidence>
<gene>
    <name evidence="1" type="ORF">SAMN04488509_103123</name>
</gene>
<evidence type="ECO:0008006" key="3">
    <source>
        <dbReference type="Google" id="ProtNLM"/>
    </source>
</evidence>
<dbReference type="EMBL" id="FNAG01000003">
    <property type="protein sequence ID" value="SDD53809.1"/>
    <property type="molecule type" value="Genomic_DNA"/>
</dbReference>
<dbReference type="OrthoDB" id="9800027at2"/>